<dbReference type="InterPro" id="IPR048467">
    <property type="entry name" value="MACPF_D3"/>
</dbReference>
<dbReference type="Proteomes" id="UP000308196">
    <property type="component" value="Chromosome"/>
</dbReference>
<evidence type="ECO:0000259" key="1">
    <source>
        <dbReference type="Pfam" id="PF01823"/>
    </source>
</evidence>
<dbReference type="STRING" id="1123265.GCA_000686625_04375"/>
<reference evidence="4 5" key="1">
    <citation type="submission" date="2019-05" db="EMBL/GenBank/DDBJ databases">
        <authorList>
            <consortium name="Pathogen Informatics"/>
        </authorList>
    </citation>
    <scope>NUCLEOTIDE SEQUENCE [LARGE SCALE GENOMIC DNA]</scope>
    <source>
        <strain evidence="4 5">NCTC11429</strain>
    </source>
</reference>
<evidence type="ECO:0000313" key="4">
    <source>
        <dbReference type="EMBL" id="VTR36605.1"/>
    </source>
</evidence>
<dbReference type="AlphaFoldDB" id="A0A4U9URY5"/>
<dbReference type="PROSITE" id="PS51257">
    <property type="entry name" value="PROKAR_LIPOPROTEIN"/>
    <property type="match status" value="1"/>
</dbReference>
<sequence>MKKYFIYIALLSLIVSCKQNDLFNDTIRQEHTEDIILQARSSKLPGVLSRSTKKKSTNQFNTQNSTTLPIDEYSGRGYTVGNGILGSVDNVRRQILDFNKLQTNGLIVKDPIKKTNIESFAFSDFQRYASWTNITKKVSAGFSLNLGLFSLGAKRTTTEKFSNNTMETSRSVSGQLNIEVRDAMYRMDLSPSSMRRIASGYMDSWFLDDLYNSTIVDVLNTYGPFVITGYYSGGRASATYYGTHKFSVDSTNKEKDMQTDITASYKWGGKGDTTNSVSANFGFGRNTGNGSSFQSNIESASYIIETTGGAYDFQVRTPPTEIKNSNIDLSQWLSSLNNVSNHAFSGLADQGLNPISDFMLEANFKRRLQDTHLGYFNTNTFVEPFIEIVKVLVRTTGSGERLYDIAAVLNTRQGDKIILGKGASATATDADLRANNTSSIFAAKSQAIANEKMNFYQCLIKSNENTIILPFLRIPLSINIANISESRMLKFYNTESDMWYIYDPVGLTAYSFYLDDYILEVYGMKDWFDTLQEKAISMTNLYQRYTIIGL</sequence>
<feature type="domain" description="MACPF protein D3" evidence="3">
    <location>
        <begin position="488"/>
        <end position="550"/>
    </location>
</feature>
<proteinExistence type="predicted"/>
<evidence type="ECO:0000313" key="5">
    <source>
        <dbReference type="Proteomes" id="UP000308196"/>
    </source>
</evidence>
<dbReference type="Pfam" id="PF01823">
    <property type="entry name" value="MACPF"/>
    <property type="match status" value="1"/>
</dbReference>
<accession>A0A4U9URY5</accession>
<feature type="domain" description="MACPF" evidence="1">
    <location>
        <begin position="216"/>
        <end position="338"/>
    </location>
</feature>
<evidence type="ECO:0000259" key="3">
    <source>
        <dbReference type="Pfam" id="PF20785"/>
    </source>
</evidence>
<dbReference type="InterPro" id="IPR048468">
    <property type="entry name" value="MACPF_D2"/>
</dbReference>
<organism evidence="4 5">
    <name type="scientific">Sphingobacterium thalpophilum</name>
    <dbReference type="NCBI Taxonomy" id="259"/>
    <lineage>
        <taxon>Bacteria</taxon>
        <taxon>Pseudomonadati</taxon>
        <taxon>Bacteroidota</taxon>
        <taxon>Sphingobacteriia</taxon>
        <taxon>Sphingobacteriales</taxon>
        <taxon>Sphingobacteriaceae</taxon>
        <taxon>Sphingobacterium</taxon>
    </lineage>
</organism>
<dbReference type="KEGG" id="stha:NCTC11429_01724"/>
<gene>
    <name evidence="4" type="ORF">NCTC11429_01724</name>
</gene>
<dbReference type="RefSeq" id="WP_028070998.1">
    <property type="nucleotide sequence ID" value="NZ_JALHSB010000015.1"/>
</dbReference>
<dbReference type="InterPro" id="IPR020864">
    <property type="entry name" value="MACPF"/>
</dbReference>
<feature type="domain" description="MACPF protein D2" evidence="2">
    <location>
        <begin position="383"/>
        <end position="485"/>
    </location>
</feature>
<dbReference type="GeneID" id="78462478"/>
<dbReference type="Pfam" id="PF20779">
    <property type="entry name" value="MACPF_D2"/>
    <property type="match status" value="1"/>
</dbReference>
<dbReference type="EMBL" id="LR590484">
    <property type="protein sequence ID" value="VTR36605.1"/>
    <property type="molecule type" value="Genomic_DNA"/>
</dbReference>
<evidence type="ECO:0000259" key="2">
    <source>
        <dbReference type="Pfam" id="PF20779"/>
    </source>
</evidence>
<name>A0A4U9URY5_9SPHI</name>
<dbReference type="Gene3D" id="3.30.420.400">
    <property type="match status" value="1"/>
</dbReference>
<protein>
    <submittedName>
        <fullName evidence="4">MAC/Perforin domain</fullName>
    </submittedName>
</protein>
<dbReference type="Gene3D" id="3.30.160.840">
    <property type="match status" value="1"/>
</dbReference>
<dbReference type="Pfam" id="PF20785">
    <property type="entry name" value="MACPF_D3"/>
    <property type="match status" value="1"/>
</dbReference>